<dbReference type="GO" id="GO:0015036">
    <property type="term" value="F:disulfide oxidoreductase activity"/>
    <property type="evidence" value="ECO:0007669"/>
    <property type="project" value="UniProtKB-ARBA"/>
</dbReference>
<evidence type="ECO:0000313" key="6">
    <source>
        <dbReference type="Proteomes" id="UP000266385"/>
    </source>
</evidence>
<dbReference type="Proteomes" id="UP000266385">
    <property type="component" value="Unassembled WGS sequence"/>
</dbReference>
<dbReference type="AlphaFoldDB" id="A0A399RK66"/>
<comment type="subcellular location">
    <subcellularLocation>
        <location evidence="1">Cell envelope</location>
    </subcellularLocation>
</comment>
<dbReference type="PROSITE" id="PS00194">
    <property type="entry name" value="THIOREDOXIN_1"/>
    <property type="match status" value="1"/>
</dbReference>
<dbReference type="InterPro" id="IPR017937">
    <property type="entry name" value="Thioredoxin_CS"/>
</dbReference>
<keyword evidence="3" id="KW-0676">Redox-active center</keyword>
<evidence type="ECO:0000259" key="4">
    <source>
        <dbReference type="PROSITE" id="PS51352"/>
    </source>
</evidence>
<dbReference type="PROSITE" id="PS51352">
    <property type="entry name" value="THIOREDOXIN_2"/>
    <property type="match status" value="1"/>
</dbReference>
<keyword evidence="6" id="KW-1185">Reference proteome</keyword>
<dbReference type="InterPro" id="IPR050553">
    <property type="entry name" value="Thioredoxin_ResA/DsbE_sf"/>
</dbReference>
<dbReference type="RefSeq" id="WP_119375706.1">
    <property type="nucleotide sequence ID" value="NZ_QWFX01000006.1"/>
</dbReference>
<dbReference type="GO" id="GO:0017004">
    <property type="term" value="P:cytochrome complex assembly"/>
    <property type="evidence" value="ECO:0007669"/>
    <property type="project" value="UniProtKB-KW"/>
</dbReference>
<reference evidence="5 6" key="1">
    <citation type="submission" date="2018-08" db="EMBL/GenBank/DDBJ databases">
        <title>Henriciella mobilis sp. nov., isolated from seawater.</title>
        <authorList>
            <person name="Cheng H."/>
            <person name="Wu Y.-H."/>
            <person name="Xu X.-W."/>
            <person name="Guo L.-L."/>
        </authorList>
    </citation>
    <scope>NUCLEOTIDE SEQUENCE [LARGE SCALE GENOMIC DNA]</scope>
    <source>
        <strain evidence="5 6">JN25</strain>
    </source>
</reference>
<dbReference type="OrthoDB" id="9799347at2"/>
<dbReference type="Pfam" id="PF08534">
    <property type="entry name" value="Redoxin"/>
    <property type="match status" value="1"/>
</dbReference>
<feature type="domain" description="Thioredoxin" evidence="4">
    <location>
        <begin position="51"/>
        <end position="196"/>
    </location>
</feature>
<dbReference type="CDD" id="cd02966">
    <property type="entry name" value="TlpA_like_family"/>
    <property type="match status" value="1"/>
</dbReference>
<evidence type="ECO:0000256" key="1">
    <source>
        <dbReference type="ARBA" id="ARBA00004196"/>
    </source>
</evidence>
<dbReference type="GO" id="GO:0030313">
    <property type="term" value="C:cell envelope"/>
    <property type="evidence" value="ECO:0007669"/>
    <property type="project" value="UniProtKB-SubCell"/>
</dbReference>
<dbReference type="PANTHER" id="PTHR42852:SF18">
    <property type="entry name" value="CHROMOSOME UNDETERMINED SCAFFOLD_47, WHOLE GENOME SHOTGUN SEQUENCE"/>
    <property type="match status" value="1"/>
</dbReference>
<dbReference type="InterPro" id="IPR013740">
    <property type="entry name" value="Redoxin"/>
</dbReference>
<dbReference type="PANTHER" id="PTHR42852">
    <property type="entry name" value="THIOL:DISULFIDE INTERCHANGE PROTEIN DSBE"/>
    <property type="match status" value="1"/>
</dbReference>
<gene>
    <name evidence="5" type="ORF">D1223_07055</name>
</gene>
<protein>
    <submittedName>
        <fullName evidence="5">TlpA family protein disulfide reductase</fullName>
    </submittedName>
</protein>
<name>A0A399RK66_9PROT</name>
<organism evidence="5 6">
    <name type="scientific">Henriciella mobilis</name>
    <dbReference type="NCBI Taxonomy" id="2305467"/>
    <lineage>
        <taxon>Bacteria</taxon>
        <taxon>Pseudomonadati</taxon>
        <taxon>Pseudomonadota</taxon>
        <taxon>Alphaproteobacteria</taxon>
        <taxon>Hyphomonadales</taxon>
        <taxon>Hyphomonadaceae</taxon>
        <taxon>Henriciella</taxon>
    </lineage>
</organism>
<proteinExistence type="predicted"/>
<keyword evidence="2" id="KW-0201">Cytochrome c-type biogenesis</keyword>
<dbReference type="Gene3D" id="3.40.30.10">
    <property type="entry name" value="Glutaredoxin"/>
    <property type="match status" value="1"/>
</dbReference>
<dbReference type="InterPro" id="IPR036249">
    <property type="entry name" value="Thioredoxin-like_sf"/>
</dbReference>
<accession>A0A399RK66</accession>
<evidence type="ECO:0000313" key="5">
    <source>
        <dbReference type="EMBL" id="RIJ30387.1"/>
    </source>
</evidence>
<evidence type="ECO:0000256" key="3">
    <source>
        <dbReference type="ARBA" id="ARBA00023284"/>
    </source>
</evidence>
<dbReference type="SUPFAM" id="SSF52833">
    <property type="entry name" value="Thioredoxin-like"/>
    <property type="match status" value="1"/>
</dbReference>
<evidence type="ECO:0000256" key="2">
    <source>
        <dbReference type="ARBA" id="ARBA00022748"/>
    </source>
</evidence>
<dbReference type="InterPro" id="IPR013766">
    <property type="entry name" value="Thioredoxin_domain"/>
</dbReference>
<comment type="caution">
    <text evidence="5">The sequence shown here is derived from an EMBL/GenBank/DDBJ whole genome shotgun (WGS) entry which is preliminary data.</text>
</comment>
<sequence>MTRIAKYAIPAMILGLVLAVSFALLSATSKGGSSDPVAKLATGTLSKLDVSDRGRAISGATFEGPDGESMTLADFGGKVTLVNFWATWCGPCEREMPSLAALEREKGSEKFQVIAISVDAAEDKDYARERLGELTSGVLDFYFAPPENWDIVYESGAKGFPTTVIYDANGKEIARLAGEANWNSYEAAALIDAITD</sequence>
<dbReference type="EMBL" id="QWFX01000006">
    <property type="protein sequence ID" value="RIJ30387.1"/>
    <property type="molecule type" value="Genomic_DNA"/>
</dbReference>